<dbReference type="InterPro" id="IPR001680">
    <property type="entry name" value="WD40_rpt"/>
</dbReference>
<comment type="caution">
    <text evidence="5">The sequence shown here is derived from an EMBL/GenBank/DDBJ whole genome shotgun (WGS) entry which is preliminary data.</text>
</comment>
<proteinExistence type="predicted"/>
<dbReference type="Proteomes" id="UP000023152">
    <property type="component" value="Unassembled WGS sequence"/>
</dbReference>
<reference evidence="5 6" key="1">
    <citation type="journal article" date="2013" name="Curr. Biol.">
        <title>The Genome of the Foraminiferan Reticulomyxa filosa.</title>
        <authorList>
            <person name="Glockner G."/>
            <person name="Hulsmann N."/>
            <person name="Schleicher M."/>
            <person name="Noegel A.A."/>
            <person name="Eichinger L."/>
            <person name="Gallinger C."/>
            <person name="Pawlowski J."/>
            <person name="Sierra R."/>
            <person name="Euteneuer U."/>
            <person name="Pillet L."/>
            <person name="Moustafa A."/>
            <person name="Platzer M."/>
            <person name="Groth M."/>
            <person name="Szafranski K."/>
            <person name="Schliwa M."/>
        </authorList>
    </citation>
    <scope>NUCLEOTIDE SEQUENCE [LARGE SCALE GENOMIC DNA]</scope>
</reference>
<dbReference type="SUPFAM" id="SSF50978">
    <property type="entry name" value="WD40 repeat-like"/>
    <property type="match status" value="1"/>
</dbReference>
<feature type="signal peptide" evidence="4">
    <location>
        <begin position="1"/>
        <end position="25"/>
    </location>
</feature>
<dbReference type="SMART" id="SM00320">
    <property type="entry name" value="WD40"/>
    <property type="match status" value="1"/>
</dbReference>
<dbReference type="InterPro" id="IPR036322">
    <property type="entry name" value="WD40_repeat_dom_sf"/>
</dbReference>
<organism evidence="5 6">
    <name type="scientific">Reticulomyxa filosa</name>
    <dbReference type="NCBI Taxonomy" id="46433"/>
    <lineage>
        <taxon>Eukaryota</taxon>
        <taxon>Sar</taxon>
        <taxon>Rhizaria</taxon>
        <taxon>Retaria</taxon>
        <taxon>Foraminifera</taxon>
        <taxon>Monothalamids</taxon>
        <taxon>Reticulomyxidae</taxon>
        <taxon>Reticulomyxa</taxon>
    </lineage>
</organism>
<feature type="chain" id="PRO_5004976613" evidence="4">
    <location>
        <begin position="26"/>
        <end position="114"/>
    </location>
</feature>
<keyword evidence="2" id="KW-0677">Repeat</keyword>
<dbReference type="InterPro" id="IPR019775">
    <property type="entry name" value="WD40_repeat_CS"/>
</dbReference>
<keyword evidence="6" id="KW-1185">Reference proteome</keyword>
<dbReference type="Pfam" id="PF00400">
    <property type="entry name" value="WD40"/>
    <property type="match status" value="1"/>
</dbReference>
<dbReference type="EMBL" id="ASPP01000969">
    <property type="protein sequence ID" value="ETO36137.1"/>
    <property type="molecule type" value="Genomic_DNA"/>
</dbReference>
<keyword evidence="4" id="KW-0732">Signal</keyword>
<evidence type="ECO:0000313" key="6">
    <source>
        <dbReference type="Proteomes" id="UP000023152"/>
    </source>
</evidence>
<dbReference type="Gene3D" id="2.130.10.10">
    <property type="entry name" value="YVTN repeat-like/Quinoprotein amine dehydrogenase"/>
    <property type="match status" value="1"/>
</dbReference>
<evidence type="ECO:0000313" key="5">
    <source>
        <dbReference type="EMBL" id="ETO36137.1"/>
    </source>
</evidence>
<feature type="repeat" description="WD" evidence="3">
    <location>
        <begin position="62"/>
        <end position="109"/>
    </location>
</feature>
<dbReference type="AlphaFoldDB" id="X6PEM2"/>
<name>X6PEM2_RETFI</name>
<evidence type="ECO:0000256" key="4">
    <source>
        <dbReference type="SAM" id="SignalP"/>
    </source>
</evidence>
<keyword evidence="1 3" id="KW-0853">WD repeat</keyword>
<evidence type="ECO:0000256" key="2">
    <source>
        <dbReference type="ARBA" id="ARBA00022737"/>
    </source>
</evidence>
<dbReference type="InterPro" id="IPR015943">
    <property type="entry name" value="WD40/YVTN_repeat-like_dom_sf"/>
</dbReference>
<dbReference type="PROSITE" id="PS50082">
    <property type="entry name" value="WD_REPEATS_2"/>
    <property type="match status" value="1"/>
</dbReference>
<evidence type="ECO:0000256" key="3">
    <source>
        <dbReference type="PROSITE-ProRule" id="PRU00221"/>
    </source>
</evidence>
<sequence length="114" mass="13574">MQLSSCLAYLFIIQIINTFTRHTDCVNSIDFLMFDDEQFICLDQVLTQFVCDVDSNKQMQSFNGYLSEVFCVKFSPYHYHSHRQNVICSSSNNNTIRFWNFKHNKQLHIFNELN</sequence>
<accession>X6PEM2</accession>
<gene>
    <name evidence="5" type="ORF">RFI_00925</name>
</gene>
<protein>
    <submittedName>
        <fullName evidence="5">Uncharacterized protein</fullName>
    </submittedName>
</protein>
<dbReference type="PROSITE" id="PS00678">
    <property type="entry name" value="WD_REPEATS_1"/>
    <property type="match status" value="1"/>
</dbReference>
<evidence type="ECO:0000256" key="1">
    <source>
        <dbReference type="ARBA" id="ARBA00022574"/>
    </source>
</evidence>